<dbReference type="RefSeq" id="WP_093206259.1">
    <property type="nucleotide sequence ID" value="NZ_RXOE01000012.1"/>
</dbReference>
<protein>
    <submittedName>
        <fullName evidence="2">Uncharacterized protein</fullName>
    </submittedName>
</protein>
<proteinExistence type="predicted"/>
<dbReference type="AlphaFoldDB" id="A0A3S0J4F3"/>
<organism evidence="2 3">
    <name type="scientific">Variovorax gossypii</name>
    <dbReference type="NCBI Taxonomy" id="1679495"/>
    <lineage>
        <taxon>Bacteria</taxon>
        <taxon>Pseudomonadati</taxon>
        <taxon>Pseudomonadota</taxon>
        <taxon>Betaproteobacteria</taxon>
        <taxon>Burkholderiales</taxon>
        <taxon>Comamonadaceae</taxon>
        <taxon>Variovorax</taxon>
    </lineage>
</organism>
<sequence length="111" mass="12195">MTMNLLKQIAGSRLPVTFYRSGDIDQVRILRAAGLVVALVPSPSDPLSMSGSASAAQVLAITQKGREELAKFNYPESRPPRWRYRSPRFTARARSYASGPPQSSSSQHLPH</sequence>
<evidence type="ECO:0000256" key="1">
    <source>
        <dbReference type="SAM" id="MobiDB-lite"/>
    </source>
</evidence>
<comment type="caution">
    <text evidence="2">The sequence shown here is derived from an EMBL/GenBank/DDBJ whole genome shotgun (WGS) entry which is preliminary data.</text>
</comment>
<dbReference type="OrthoDB" id="8858058at2"/>
<reference evidence="2 3" key="1">
    <citation type="submission" date="2018-12" db="EMBL/GenBank/DDBJ databases">
        <title>The genome of Variovorax gossypii DSM 100435.</title>
        <authorList>
            <person name="Gao J."/>
            <person name="Sun J."/>
        </authorList>
    </citation>
    <scope>NUCLEOTIDE SEQUENCE [LARGE SCALE GENOMIC DNA]</scope>
    <source>
        <strain evidence="2 3">DSM 100435</strain>
    </source>
</reference>
<feature type="compositionally biased region" description="Low complexity" evidence="1">
    <location>
        <begin position="98"/>
        <end position="111"/>
    </location>
</feature>
<dbReference type="Proteomes" id="UP000267418">
    <property type="component" value="Unassembled WGS sequence"/>
</dbReference>
<accession>A0A3S0J4F3</accession>
<dbReference type="EMBL" id="RXOE01000012">
    <property type="protein sequence ID" value="RTQ30717.1"/>
    <property type="molecule type" value="Genomic_DNA"/>
</dbReference>
<gene>
    <name evidence="2" type="ORF">EJP69_29010</name>
</gene>
<keyword evidence="3" id="KW-1185">Reference proteome</keyword>
<feature type="region of interest" description="Disordered" evidence="1">
    <location>
        <begin position="76"/>
        <end position="111"/>
    </location>
</feature>
<evidence type="ECO:0000313" key="2">
    <source>
        <dbReference type="EMBL" id="RTQ30717.1"/>
    </source>
</evidence>
<name>A0A3S0J4F3_9BURK</name>
<evidence type="ECO:0000313" key="3">
    <source>
        <dbReference type="Proteomes" id="UP000267418"/>
    </source>
</evidence>